<accession>A0ABC8R0J4</accession>
<dbReference type="PANTHER" id="PTHR24121:SF31">
    <property type="entry name" value="ANKYRIN REPEAT-CONTAINING PROTEIN"/>
    <property type="match status" value="1"/>
</dbReference>
<reference evidence="1 2" key="1">
    <citation type="submission" date="2024-02" db="EMBL/GenBank/DDBJ databases">
        <authorList>
            <person name="Vignale AGUSTIN F."/>
            <person name="Sosa J E."/>
            <person name="Modenutti C."/>
        </authorList>
    </citation>
    <scope>NUCLEOTIDE SEQUENCE [LARGE SCALE GENOMIC DNA]</scope>
</reference>
<sequence length="220" mass="23991">MAMTSPSSQWSGSSSSIISQPERLWRYLPLYKLTLDGNWKVAKPFFLGDPDAIRAKITAAGDTALHVAAGTGKAIHFLEELLKLGNVSDLRLLNGNGDTALSVAAMVGNTPAAKLFMKRDPQWALIVNKDGRLPITEAARFGHKKMILLLLRFIEDGMTESSGDKPVYSLLNLLIIAGFYGEQNFTHFLVAASTVKCFGQLEFIGACLNLSSFRIVETAK</sequence>
<dbReference type="EMBL" id="CAUOFW020000898">
    <property type="protein sequence ID" value="CAK9138516.1"/>
    <property type="molecule type" value="Genomic_DNA"/>
</dbReference>
<dbReference type="Pfam" id="PF12796">
    <property type="entry name" value="Ank_2"/>
    <property type="match status" value="1"/>
</dbReference>
<keyword evidence="2" id="KW-1185">Reference proteome</keyword>
<dbReference type="InterPro" id="IPR036770">
    <property type="entry name" value="Ankyrin_rpt-contain_sf"/>
</dbReference>
<dbReference type="InterPro" id="IPR002110">
    <property type="entry name" value="Ankyrin_rpt"/>
</dbReference>
<dbReference type="SUPFAM" id="SSF48403">
    <property type="entry name" value="Ankyrin repeat"/>
    <property type="match status" value="1"/>
</dbReference>
<organism evidence="1 2">
    <name type="scientific">Ilex paraguariensis</name>
    <name type="common">yerba mate</name>
    <dbReference type="NCBI Taxonomy" id="185542"/>
    <lineage>
        <taxon>Eukaryota</taxon>
        <taxon>Viridiplantae</taxon>
        <taxon>Streptophyta</taxon>
        <taxon>Embryophyta</taxon>
        <taxon>Tracheophyta</taxon>
        <taxon>Spermatophyta</taxon>
        <taxon>Magnoliopsida</taxon>
        <taxon>eudicotyledons</taxon>
        <taxon>Gunneridae</taxon>
        <taxon>Pentapetalae</taxon>
        <taxon>asterids</taxon>
        <taxon>campanulids</taxon>
        <taxon>Aquifoliales</taxon>
        <taxon>Aquifoliaceae</taxon>
        <taxon>Ilex</taxon>
    </lineage>
</organism>
<dbReference type="PANTHER" id="PTHR24121">
    <property type="entry name" value="NO MECHANORECEPTOR POTENTIAL C, ISOFORM D-RELATED"/>
    <property type="match status" value="1"/>
</dbReference>
<comment type="caution">
    <text evidence="1">The sequence shown here is derived from an EMBL/GenBank/DDBJ whole genome shotgun (WGS) entry which is preliminary data.</text>
</comment>
<name>A0ABC8R0J4_9AQUA</name>
<dbReference type="Proteomes" id="UP001642360">
    <property type="component" value="Unassembled WGS sequence"/>
</dbReference>
<evidence type="ECO:0000313" key="2">
    <source>
        <dbReference type="Proteomes" id="UP001642360"/>
    </source>
</evidence>
<dbReference type="Gene3D" id="1.25.40.20">
    <property type="entry name" value="Ankyrin repeat-containing domain"/>
    <property type="match status" value="1"/>
</dbReference>
<dbReference type="AlphaFoldDB" id="A0ABC8R0J4"/>
<dbReference type="SMART" id="SM00248">
    <property type="entry name" value="ANK"/>
    <property type="match status" value="3"/>
</dbReference>
<proteinExistence type="predicted"/>
<protein>
    <submittedName>
        <fullName evidence="1">Uncharacterized protein</fullName>
    </submittedName>
</protein>
<evidence type="ECO:0000313" key="1">
    <source>
        <dbReference type="EMBL" id="CAK9138516.1"/>
    </source>
</evidence>
<gene>
    <name evidence="1" type="ORF">ILEXP_LOCUS5863</name>
</gene>